<evidence type="ECO:0000256" key="4">
    <source>
        <dbReference type="ARBA" id="ARBA00022989"/>
    </source>
</evidence>
<dbReference type="OMA" id="RAIWCAA"/>
<feature type="transmembrane region" description="Helical" evidence="7">
    <location>
        <begin position="134"/>
        <end position="153"/>
    </location>
</feature>
<evidence type="ECO:0000256" key="1">
    <source>
        <dbReference type="ARBA" id="ARBA00004477"/>
    </source>
</evidence>
<feature type="compositionally biased region" description="Polar residues" evidence="6">
    <location>
        <begin position="39"/>
        <end position="48"/>
    </location>
</feature>
<dbReference type="PANTHER" id="PTHR31394">
    <property type="entry name" value="TRANSMEMBRANE PROTEIN 199"/>
    <property type="match status" value="1"/>
</dbReference>
<evidence type="ECO:0000256" key="7">
    <source>
        <dbReference type="SAM" id="Phobius"/>
    </source>
</evidence>
<dbReference type="GO" id="GO:0005789">
    <property type="term" value="C:endoplasmic reticulum membrane"/>
    <property type="evidence" value="ECO:0007669"/>
    <property type="project" value="UniProtKB-SubCell"/>
</dbReference>
<accession>A0A7N0U0N0</accession>
<dbReference type="Proteomes" id="UP000594263">
    <property type="component" value="Unplaced"/>
</dbReference>
<keyword evidence="2 7" id="KW-0812">Transmembrane</keyword>
<evidence type="ECO:0000256" key="3">
    <source>
        <dbReference type="ARBA" id="ARBA00022824"/>
    </source>
</evidence>
<protein>
    <recommendedName>
        <fullName evidence="10">ATPase, vacuolar ER assembly factor, Vma12</fullName>
    </recommendedName>
</protein>
<comment type="subcellular location">
    <subcellularLocation>
        <location evidence="1">Endoplasmic reticulum membrane</location>
        <topology evidence="1">Multi-pass membrane protein</topology>
    </subcellularLocation>
</comment>
<dbReference type="GO" id="GO:0070072">
    <property type="term" value="P:vacuolar proton-transporting V-type ATPase complex assembly"/>
    <property type="evidence" value="ECO:0007669"/>
    <property type="project" value="InterPro"/>
</dbReference>
<reference evidence="8" key="1">
    <citation type="submission" date="2021-01" db="UniProtKB">
        <authorList>
            <consortium name="EnsemblPlants"/>
        </authorList>
    </citation>
    <scope>IDENTIFICATION</scope>
</reference>
<evidence type="ECO:0000256" key="6">
    <source>
        <dbReference type="SAM" id="MobiDB-lite"/>
    </source>
</evidence>
<dbReference type="InterPro" id="IPR021013">
    <property type="entry name" value="ATPase_Vma12"/>
</dbReference>
<evidence type="ECO:0000256" key="2">
    <source>
        <dbReference type="ARBA" id="ARBA00022692"/>
    </source>
</evidence>
<evidence type="ECO:0000313" key="8">
    <source>
        <dbReference type="EnsemblPlants" id="Kaladp0048s0649.1.v1.1"/>
    </source>
</evidence>
<dbReference type="PANTHER" id="PTHR31394:SF1">
    <property type="entry name" value="TRANSMEMBRANE PROTEIN 199"/>
    <property type="match status" value="1"/>
</dbReference>
<evidence type="ECO:0000313" key="9">
    <source>
        <dbReference type="Proteomes" id="UP000594263"/>
    </source>
</evidence>
<organism evidence="8 9">
    <name type="scientific">Kalanchoe fedtschenkoi</name>
    <name type="common">Lavender scallops</name>
    <name type="synonym">South American air plant</name>
    <dbReference type="NCBI Taxonomy" id="63787"/>
    <lineage>
        <taxon>Eukaryota</taxon>
        <taxon>Viridiplantae</taxon>
        <taxon>Streptophyta</taxon>
        <taxon>Embryophyta</taxon>
        <taxon>Tracheophyta</taxon>
        <taxon>Spermatophyta</taxon>
        <taxon>Magnoliopsida</taxon>
        <taxon>eudicotyledons</taxon>
        <taxon>Gunneridae</taxon>
        <taxon>Pentapetalae</taxon>
        <taxon>Saxifragales</taxon>
        <taxon>Crassulaceae</taxon>
        <taxon>Kalanchoe</taxon>
    </lineage>
</organism>
<dbReference type="AlphaFoldDB" id="A0A7N0U0N0"/>
<dbReference type="Gramene" id="Kaladp0048s0649.1.v1.1">
    <property type="protein sequence ID" value="Kaladp0048s0649.1.v1.1"/>
    <property type="gene ID" value="Kaladp0048s0649.v1.1"/>
</dbReference>
<dbReference type="EnsemblPlants" id="Kaladp0048s0649.1.v1.1">
    <property type="protein sequence ID" value="Kaladp0048s0649.1.v1.1"/>
    <property type="gene ID" value="Kaladp0048s0649.v1.1"/>
</dbReference>
<sequence>MAGDAPTLQSGLALTNTDSIRSFLASASSDPSLSEDLQRTASQLSSQPSVSYRSIRDLWSASSPESRPDIGRLVDGSVLVFNSPKRREKSEELQERLRKLADMEERKAYRELVKDITPKKDPEPFSTYKDQLGFGLHVALTMFTGYLVGYAAFRALFDRSTVMNAAGGILGLVCGMLVETLIFIIRASKEDLKSSPSVSNQKKGQ</sequence>
<keyword evidence="4 7" id="KW-1133">Transmembrane helix</keyword>
<feature type="transmembrane region" description="Helical" evidence="7">
    <location>
        <begin position="165"/>
        <end position="185"/>
    </location>
</feature>
<feature type="region of interest" description="Disordered" evidence="6">
    <location>
        <begin position="26"/>
        <end position="48"/>
    </location>
</feature>
<name>A0A7N0U0N0_KALFE</name>
<keyword evidence="3" id="KW-0256">Endoplasmic reticulum</keyword>
<evidence type="ECO:0008006" key="10">
    <source>
        <dbReference type="Google" id="ProtNLM"/>
    </source>
</evidence>
<keyword evidence="5 7" id="KW-0472">Membrane</keyword>
<evidence type="ECO:0000256" key="5">
    <source>
        <dbReference type="ARBA" id="ARBA00023136"/>
    </source>
</evidence>
<proteinExistence type="predicted"/>
<keyword evidence="9" id="KW-1185">Reference proteome</keyword>